<evidence type="ECO:0000256" key="8">
    <source>
        <dbReference type="ARBA" id="ARBA00023180"/>
    </source>
</evidence>
<dbReference type="SUPFAM" id="SSF53187">
    <property type="entry name" value="Zn-dependent exopeptidases"/>
    <property type="match status" value="1"/>
</dbReference>
<feature type="transmembrane region" description="Helical" evidence="10">
    <location>
        <begin position="567"/>
        <end position="588"/>
    </location>
</feature>
<dbReference type="EMBL" id="BLKM01000417">
    <property type="protein sequence ID" value="GFG33244.1"/>
    <property type="molecule type" value="Genomic_DNA"/>
</dbReference>
<evidence type="ECO:0000256" key="9">
    <source>
        <dbReference type="ARBA" id="ARBA00034873"/>
    </source>
</evidence>
<dbReference type="Gene3D" id="3.40.630.10">
    <property type="entry name" value="Zn peptidases"/>
    <property type="match status" value="1"/>
</dbReference>
<feature type="transmembrane region" description="Helical" evidence="10">
    <location>
        <begin position="57"/>
        <end position="75"/>
    </location>
</feature>
<accession>A0A6L2PLM1</accession>
<evidence type="ECO:0000259" key="11">
    <source>
        <dbReference type="Pfam" id="PF04389"/>
    </source>
</evidence>
<keyword evidence="8" id="KW-0325">Glycoprotein</keyword>
<dbReference type="Pfam" id="PF04389">
    <property type="entry name" value="Peptidase_M28"/>
    <property type="match status" value="1"/>
</dbReference>
<dbReference type="InParanoid" id="A0A6L2PLM1"/>
<evidence type="ECO:0000256" key="5">
    <source>
        <dbReference type="ARBA" id="ARBA00022824"/>
    </source>
</evidence>
<keyword evidence="5" id="KW-0256">Endoplasmic reticulum</keyword>
<feature type="domain" description="Peptidase M28" evidence="11">
    <location>
        <begin position="269"/>
        <end position="373"/>
    </location>
</feature>
<keyword evidence="4" id="KW-0732">Signal</keyword>
<keyword evidence="7 10" id="KW-0472">Membrane</keyword>
<organism evidence="12 13">
    <name type="scientific">Coptotermes formosanus</name>
    <name type="common">Formosan subterranean termite</name>
    <dbReference type="NCBI Taxonomy" id="36987"/>
    <lineage>
        <taxon>Eukaryota</taxon>
        <taxon>Metazoa</taxon>
        <taxon>Ecdysozoa</taxon>
        <taxon>Arthropoda</taxon>
        <taxon>Hexapoda</taxon>
        <taxon>Insecta</taxon>
        <taxon>Pterygota</taxon>
        <taxon>Neoptera</taxon>
        <taxon>Polyneoptera</taxon>
        <taxon>Dictyoptera</taxon>
        <taxon>Blattodea</taxon>
        <taxon>Blattoidea</taxon>
        <taxon>Termitoidae</taxon>
        <taxon>Rhinotermitidae</taxon>
        <taxon>Coptotermes</taxon>
    </lineage>
</organism>
<proteinExistence type="inferred from homology"/>
<reference evidence="13" key="1">
    <citation type="submission" date="2020-01" db="EMBL/GenBank/DDBJ databases">
        <title>Draft genome sequence of the Termite Coptotermes fromosanus.</title>
        <authorList>
            <person name="Itakura S."/>
            <person name="Yosikawa Y."/>
            <person name="Umezawa K."/>
        </authorList>
    </citation>
    <scope>NUCLEOTIDE SEQUENCE [LARGE SCALE GENOMIC DNA]</scope>
</reference>
<name>A0A6L2PLM1_COPFO</name>
<keyword evidence="6 10" id="KW-1133">Transmembrane helix</keyword>
<dbReference type="PANTHER" id="PTHR31826">
    <property type="entry name" value="NICALIN"/>
    <property type="match status" value="1"/>
</dbReference>
<dbReference type="GO" id="GO:0005789">
    <property type="term" value="C:endoplasmic reticulum membrane"/>
    <property type="evidence" value="ECO:0007669"/>
    <property type="project" value="UniProtKB-SubCell"/>
</dbReference>
<dbReference type="AlphaFoldDB" id="A0A6L2PLM1"/>
<comment type="similarity">
    <text evidence="2">Belongs to the nicastrin family.</text>
</comment>
<evidence type="ECO:0000256" key="2">
    <source>
        <dbReference type="ARBA" id="ARBA00007717"/>
    </source>
</evidence>
<keyword evidence="13" id="KW-1185">Reference proteome</keyword>
<evidence type="ECO:0000256" key="1">
    <source>
        <dbReference type="ARBA" id="ARBA00004389"/>
    </source>
</evidence>
<evidence type="ECO:0000256" key="4">
    <source>
        <dbReference type="ARBA" id="ARBA00022729"/>
    </source>
</evidence>
<evidence type="ECO:0000256" key="3">
    <source>
        <dbReference type="ARBA" id="ARBA00022692"/>
    </source>
</evidence>
<dbReference type="InterPro" id="IPR016574">
    <property type="entry name" value="Nicalin"/>
</dbReference>
<evidence type="ECO:0000256" key="6">
    <source>
        <dbReference type="ARBA" id="ARBA00022989"/>
    </source>
</evidence>
<protein>
    <recommendedName>
        <fullName evidence="9">BOS complex subunit NCLN</fullName>
    </recommendedName>
</protein>
<dbReference type="InterPro" id="IPR007484">
    <property type="entry name" value="Peptidase_M28"/>
</dbReference>
<comment type="subcellular location">
    <subcellularLocation>
        <location evidence="1">Endoplasmic reticulum membrane</location>
        <topology evidence="1">Single-pass membrane protein</topology>
    </subcellularLocation>
</comment>
<dbReference type="OrthoDB" id="5913609at2759"/>
<keyword evidence="3 10" id="KW-0812">Transmembrane</keyword>
<dbReference type="CDD" id="cd03882">
    <property type="entry name" value="M28_nicalin_like"/>
    <property type="match status" value="1"/>
</dbReference>
<sequence>MNSESSGVRNQALNLERFNAGDEGRMFPRILIPPKKTWHHIPKGHNQNNQRHKKDKYNTLFFTCTLPIFIIISPVNPVGASHEFPVYRMQQYDLHGVAHGKAFSAPMLMFTGCRSSSVNMEARSVGGWGTSRHCVVTRLEDITADQFHEICTKAGALLVMLPRHISRLLEDEKQQMLELEEAMMFQEVSIPVYFAEWSQNLRDILDDISHSSVADGRASSAAEALMNSVSANGYQIVVSTSQATARSDVNVATIQGKLSGYGVKEKLPTIAVVAYYDSFGVAPELSFGADSNGSGVSMLLELVRLFSHLYANPKSHAHYNIIFLLSGAGKLNYQGSKKWLEDQLDVLDSSLIQDASYILCLDTVATSSSLYAHVSKPPREGSPGALFIKELKDVAEHLYPNVTVDTVHKKINLAEEVLAWEHERYSIRRLPAFTLSSLKSHKDSVRASVLDIWESVDVTHLAENTQIVAEALARYVFNLTDAEVFSSSLGVEADSLRAWLVFLASQPRSAQLLAEKSSQLVSSLKDAMNRYLKDVKVTYLTPDKRDPEFVFYDVTRAVVNVYSVKPAIFDLFLTFAIAVYLGLVYLIIQEPSPFLCENYCMNDESYNCLLWQEMVVCHEAANHDRGTVVLGYPVCP</sequence>
<dbReference type="GO" id="GO:0009966">
    <property type="term" value="P:regulation of signal transduction"/>
    <property type="evidence" value="ECO:0007669"/>
    <property type="project" value="InterPro"/>
</dbReference>
<evidence type="ECO:0000256" key="7">
    <source>
        <dbReference type="ARBA" id="ARBA00023136"/>
    </source>
</evidence>
<dbReference type="Proteomes" id="UP000502823">
    <property type="component" value="Unassembled WGS sequence"/>
</dbReference>
<evidence type="ECO:0000313" key="12">
    <source>
        <dbReference type="EMBL" id="GFG33244.1"/>
    </source>
</evidence>
<dbReference type="FunCoup" id="A0A6L2PLM1">
    <property type="interactions" value="1830"/>
</dbReference>
<comment type="caution">
    <text evidence="12">The sequence shown here is derived from an EMBL/GenBank/DDBJ whole genome shotgun (WGS) entry which is preliminary data.</text>
</comment>
<evidence type="ECO:0000313" key="13">
    <source>
        <dbReference type="Proteomes" id="UP000502823"/>
    </source>
</evidence>
<evidence type="ECO:0000256" key="10">
    <source>
        <dbReference type="SAM" id="Phobius"/>
    </source>
</evidence>
<gene>
    <name evidence="12" type="ORF">Cfor_05545</name>
</gene>